<evidence type="ECO:0000259" key="1">
    <source>
        <dbReference type="PROSITE" id="PS51186"/>
    </source>
</evidence>
<evidence type="ECO:0000313" key="2">
    <source>
        <dbReference type="EMBL" id="RYC66484.1"/>
    </source>
</evidence>
<sequence length="181" mass="20748">MKIDCGPCLIRSWQYGDEDHLPQHANNKAIWLHLRDSFPHPYTQPDAQRWIQYVVDPELETNFAIDVGGEAVGNIGLRIGDDIDRFSAELWYWLGQAHWGRGIVSAALRAMIDYAFAQFRLTRLYAQPMAHNAASIKVLEKAGFRREGLLRDSVVKNNVLMDTVLYAYLSSDWLADRNELL</sequence>
<accession>A0A4Q2UCC9</accession>
<proteinExistence type="predicted"/>
<dbReference type="Pfam" id="PF13302">
    <property type="entry name" value="Acetyltransf_3"/>
    <property type="match status" value="1"/>
</dbReference>
<protein>
    <submittedName>
        <fullName evidence="2">N-acetyltransferase</fullName>
    </submittedName>
</protein>
<keyword evidence="3" id="KW-1185">Reference proteome</keyword>
<dbReference type="Gene3D" id="3.40.630.30">
    <property type="match status" value="1"/>
</dbReference>
<dbReference type="InterPro" id="IPR016181">
    <property type="entry name" value="Acyl_CoA_acyltransferase"/>
</dbReference>
<comment type="caution">
    <text evidence="2">The sequence shown here is derived from an EMBL/GenBank/DDBJ whole genome shotgun (WGS) entry which is preliminary data.</text>
</comment>
<keyword evidence="2" id="KW-0808">Transferase</keyword>
<feature type="domain" description="N-acetyltransferase" evidence="1">
    <location>
        <begin position="21"/>
        <end position="166"/>
    </location>
</feature>
<dbReference type="SUPFAM" id="SSF55729">
    <property type="entry name" value="Acyl-CoA N-acyltransferases (Nat)"/>
    <property type="match status" value="1"/>
</dbReference>
<dbReference type="InterPro" id="IPR000182">
    <property type="entry name" value="GNAT_dom"/>
</dbReference>
<dbReference type="PANTHER" id="PTHR43328:SF1">
    <property type="entry name" value="N-ACETYLTRANSFERASE DOMAIN-CONTAINING PROTEIN"/>
    <property type="match status" value="1"/>
</dbReference>
<dbReference type="AlphaFoldDB" id="A0A4Q2UCC9"/>
<dbReference type="EMBL" id="SBLB01000014">
    <property type="protein sequence ID" value="RYC66484.1"/>
    <property type="molecule type" value="Genomic_DNA"/>
</dbReference>
<evidence type="ECO:0000313" key="3">
    <source>
        <dbReference type="Proteomes" id="UP000290407"/>
    </source>
</evidence>
<dbReference type="RefSeq" id="WP_129606623.1">
    <property type="nucleotide sequence ID" value="NZ_SBLB01000014.1"/>
</dbReference>
<dbReference type="PANTHER" id="PTHR43328">
    <property type="entry name" value="ACETYLTRANSFERASE-RELATED"/>
    <property type="match status" value="1"/>
</dbReference>
<dbReference type="Proteomes" id="UP000290407">
    <property type="component" value="Unassembled WGS sequence"/>
</dbReference>
<dbReference type="PROSITE" id="PS51186">
    <property type="entry name" value="GNAT"/>
    <property type="match status" value="1"/>
</dbReference>
<gene>
    <name evidence="2" type="ORF">EQG79_29365</name>
</gene>
<reference evidence="2 3" key="1">
    <citation type="submission" date="2019-01" db="EMBL/GenBank/DDBJ databases">
        <title>Spirosoma flava sp. nov., a propanil-degrading bacterium isolated from herbicide-contaminated soil.</title>
        <authorList>
            <person name="Zhang L."/>
            <person name="Jiang J.-D."/>
        </authorList>
    </citation>
    <scope>NUCLEOTIDE SEQUENCE [LARGE SCALE GENOMIC DNA]</scope>
    <source>
        <strain evidence="2 3">TY50</strain>
    </source>
</reference>
<dbReference type="GO" id="GO:0016747">
    <property type="term" value="F:acyltransferase activity, transferring groups other than amino-acyl groups"/>
    <property type="evidence" value="ECO:0007669"/>
    <property type="project" value="InterPro"/>
</dbReference>
<organism evidence="2 3">
    <name type="scientific">Spirosoma sordidisoli</name>
    <dbReference type="NCBI Taxonomy" id="2502893"/>
    <lineage>
        <taxon>Bacteria</taxon>
        <taxon>Pseudomonadati</taxon>
        <taxon>Bacteroidota</taxon>
        <taxon>Cytophagia</taxon>
        <taxon>Cytophagales</taxon>
        <taxon>Cytophagaceae</taxon>
        <taxon>Spirosoma</taxon>
    </lineage>
</organism>
<name>A0A4Q2UCC9_9BACT</name>